<feature type="signal peptide" evidence="1">
    <location>
        <begin position="1"/>
        <end position="21"/>
    </location>
</feature>
<gene>
    <name evidence="2" type="ORF">DNU06_05480</name>
</gene>
<proteinExistence type="predicted"/>
<keyword evidence="1" id="KW-0732">Signal</keyword>
<dbReference type="OrthoDB" id="5292580at2"/>
<dbReference type="InterPro" id="IPR025245">
    <property type="entry name" value="DUF4197"/>
</dbReference>
<name>A0A2W1NTL1_9FLAO</name>
<dbReference type="RefSeq" id="WP_111062221.1">
    <property type="nucleotide sequence ID" value="NZ_JBHUCU010000002.1"/>
</dbReference>
<comment type="caution">
    <text evidence="2">The sequence shown here is derived from an EMBL/GenBank/DDBJ whole genome shotgun (WGS) entry which is preliminary data.</text>
</comment>
<sequence length="243" mass="26640">MKKAIYLTLTAVLLMTYTANAQFDKLKKTVNEKVEATKLASTSLSQEEVGAGLKEALTKGVEKGVDQLSKPDGFLKDLSIKIPLPEEAEKVESKLRSIGQGEKVDETIVSINRAAEDATAAAKDIFVAAIKGMTIEDAMQILKGEDNAATTFLDKSTREDLMVKFEPIVKASLDKVGATKNWNTIFTNYNKLPMVQKINPDLVQYATSKAIDGLFVQIANEELKIRQDPTARGTDLLKKVFAQ</sequence>
<evidence type="ECO:0000256" key="1">
    <source>
        <dbReference type="SAM" id="SignalP"/>
    </source>
</evidence>
<keyword evidence="3" id="KW-1185">Reference proteome</keyword>
<reference evidence="2 3" key="1">
    <citation type="submission" date="2018-06" db="EMBL/GenBank/DDBJ databases">
        <title>The draft genome sequence of Crocinitomix sp. SM1701.</title>
        <authorList>
            <person name="Zhang X."/>
        </authorList>
    </citation>
    <scope>NUCLEOTIDE SEQUENCE [LARGE SCALE GENOMIC DNA]</scope>
    <source>
        <strain evidence="2 3">SM1701</strain>
    </source>
</reference>
<protein>
    <submittedName>
        <fullName evidence="2">DUF4197 domain-containing protein</fullName>
    </submittedName>
</protein>
<accession>A0A2W1NTL1</accession>
<dbReference type="Proteomes" id="UP000249248">
    <property type="component" value="Unassembled WGS sequence"/>
</dbReference>
<evidence type="ECO:0000313" key="2">
    <source>
        <dbReference type="EMBL" id="PZE18068.1"/>
    </source>
</evidence>
<feature type="chain" id="PRO_5015850580" evidence="1">
    <location>
        <begin position="22"/>
        <end position="243"/>
    </location>
</feature>
<dbReference type="Pfam" id="PF13852">
    <property type="entry name" value="DUF4197"/>
    <property type="match status" value="1"/>
</dbReference>
<evidence type="ECO:0000313" key="3">
    <source>
        <dbReference type="Proteomes" id="UP000249248"/>
    </source>
</evidence>
<organism evidence="2 3">
    <name type="scientific">Putridiphycobacter roseus</name>
    <dbReference type="NCBI Taxonomy" id="2219161"/>
    <lineage>
        <taxon>Bacteria</taxon>
        <taxon>Pseudomonadati</taxon>
        <taxon>Bacteroidota</taxon>
        <taxon>Flavobacteriia</taxon>
        <taxon>Flavobacteriales</taxon>
        <taxon>Crocinitomicaceae</taxon>
        <taxon>Putridiphycobacter</taxon>
    </lineage>
</organism>
<dbReference type="AlphaFoldDB" id="A0A2W1NTL1"/>
<dbReference type="EMBL" id="QKSB01000002">
    <property type="protein sequence ID" value="PZE18068.1"/>
    <property type="molecule type" value="Genomic_DNA"/>
</dbReference>